<keyword evidence="4" id="KW-0677">Repeat</keyword>
<dbReference type="PANTHER" id="PTHR43289">
    <property type="entry name" value="MITOGEN-ACTIVATED PROTEIN KINASE KINASE KINASE 20-RELATED"/>
    <property type="match status" value="1"/>
</dbReference>
<dbReference type="PANTHER" id="PTHR43289:SF6">
    <property type="entry name" value="SERINE_THREONINE-PROTEIN KINASE NEKL-3"/>
    <property type="match status" value="1"/>
</dbReference>
<evidence type="ECO:0000256" key="5">
    <source>
        <dbReference type="ARBA" id="ARBA00022741"/>
    </source>
</evidence>
<feature type="compositionally biased region" description="Pro residues" evidence="11">
    <location>
        <begin position="378"/>
        <end position="387"/>
    </location>
</feature>
<dbReference type="Pfam" id="PF00069">
    <property type="entry name" value="Pkinase"/>
    <property type="match status" value="1"/>
</dbReference>
<feature type="domain" description="PASTA" evidence="13">
    <location>
        <begin position="474"/>
        <end position="541"/>
    </location>
</feature>
<protein>
    <recommendedName>
        <fullName evidence="1">non-specific serine/threonine protein kinase</fullName>
        <ecNumber evidence="1">2.7.11.1</ecNumber>
    </recommendedName>
</protein>
<evidence type="ECO:0000256" key="2">
    <source>
        <dbReference type="ARBA" id="ARBA00022527"/>
    </source>
</evidence>
<evidence type="ECO:0000256" key="4">
    <source>
        <dbReference type="ARBA" id="ARBA00022737"/>
    </source>
</evidence>
<evidence type="ECO:0000256" key="8">
    <source>
        <dbReference type="ARBA" id="ARBA00047899"/>
    </source>
</evidence>
<dbReference type="EC" id="2.7.11.1" evidence="1"/>
<reference evidence="15" key="1">
    <citation type="journal article" date="2019" name="Int. J. Syst. Evol. Microbiol.">
        <title>The Global Catalogue of Microorganisms (GCM) 10K type strain sequencing project: providing services to taxonomists for standard genome sequencing and annotation.</title>
        <authorList>
            <consortium name="The Broad Institute Genomics Platform"/>
            <consortium name="The Broad Institute Genome Sequencing Center for Infectious Disease"/>
            <person name="Wu L."/>
            <person name="Ma J."/>
        </authorList>
    </citation>
    <scope>NUCLEOTIDE SEQUENCE [LARGE SCALE GENOMIC DNA]</scope>
    <source>
        <strain evidence="15">JCM 30846</strain>
    </source>
</reference>
<comment type="caution">
    <text evidence="14">The sequence shown here is derived from an EMBL/GenBank/DDBJ whole genome shotgun (WGS) entry which is preliminary data.</text>
</comment>
<dbReference type="Gene3D" id="3.30.200.20">
    <property type="entry name" value="Phosphorylase Kinase, domain 1"/>
    <property type="match status" value="1"/>
</dbReference>
<gene>
    <name evidence="14" type="ORF">GCM10023082_37430</name>
</gene>
<evidence type="ECO:0000259" key="12">
    <source>
        <dbReference type="PROSITE" id="PS50011"/>
    </source>
</evidence>
<dbReference type="Pfam" id="PF03793">
    <property type="entry name" value="PASTA"/>
    <property type="match status" value="1"/>
</dbReference>
<name>A0ABP7FD53_9ACTN</name>
<dbReference type="RefSeq" id="WP_345648507.1">
    <property type="nucleotide sequence ID" value="NZ_BAABEP010000026.1"/>
</dbReference>
<dbReference type="PROSITE" id="PS00108">
    <property type="entry name" value="PROTEIN_KINASE_ST"/>
    <property type="match status" value="1"/>
</dbReference>
<evidence type="ECO:0000256" key="6">
    <source>
        <dbReference type="ARBA" id="ARBA00022777"/>
    </source>
</evidence>
<dbReference type="InterPro" id="IPR017441">
    <property type="entry name" value="Protein_kinase_ATP_BS"/>
</dbReference>
<dbReference type="SMART" id="SM00220">
    <property type="entry name" value="S_TKc"/>
    <property type="match status" value="1"/>
</dbReference>
<dbReference type="PROSITE" id="PS50011">
    <property type="entry name" value="PROTEIN_KINASE_DOM"/>
    <property type="match status" value="1"/>
</dbReference>
<keyword evidence="5 10" id="KW-0547">Nucleotide-binding</keyword>
<feature type="region of interest" description="Disordered" evidence="11">
    <location>
        <begin position="325"/>
        <end position="402"/>
    </location>
</feature>
<dbReference type="Proteomes" id="UP001499884">
    <property type="component" value="Unassembled WGS sequence"/>
</dbReference>
<evidence type="ECO:0000256" key="3">
    <source>
        <dbReference type="ARBA" id="ARBA00022679"/>
    </source>
</evidence>
<feature type="compositionally biased region" description="Gly residues" evidence="11">
    <location>
        <begin position="391"/>
        <end position="400"/>
    </location>
</feature>
<feature type="compositionally biased region" description="Low complexity" evidence="11">
    <location>
        <begin position="325"/>
        <end position="359"/>
    </location>
</feature>
<dbReference type="PROSITE" id="PS00107">
    <property type="entry name" value="PROTEIN_KINASE_ATP"/>
    <property type="match status" value="1"/>
</dbReference>
<feature type="region of interest" description="Disordered" evidence="11">
    <location>
        <begin position="428"/>
        <end position="461"/>
    </location>
</feature>
<organism evidence="14 15">
    <name type="scientific">Streptomyces tremellae</name>
    <dbReference type="NCBI Taxonomy" id="1124239"/>
    <lineage>
        <taxon>Bacteria</taxon>
        <taxon>Bacillati</taxon>
        <taxon>Actinomycetota</taxon>
        <taxon>Actinomycetes</taxon>
        <taxon>Kitasatosporales</taxon>
        <taxon>Streptomycetaceae</taxon>
        <taxon>Streptomyces</taxon>
    </lineage>
</organism>
<sequence length="545" mass="56762">MSQDGDGARGREVGASLAGGRYQLRGLLGQGGMASVYLAHDASLDRQVAIKTLHSDLGREQSFRERFRREAQSVAKLSHPNIVSVFDTGEDERDGTVMPYIVMEYVEGQPLGSVLQADIAQYGAMPAQKALTITADVLAALDASHEMGLVHRDIKPGNVMVTRRGVVKVMDFGIARAMQSGVTSMTQTGMVVGTPQYLSPEQALGRGVDARSDLYSVGIMLFQLLTGRLPFDADSPLAIAYAHVQEEPPVPSTINRSVGPGADALVARALRKNPNERFPGAAAMREECLRVMPAAGQATAPAIVQGAPPQASGSGVGSAVFPPVDQAQPAPPATGHAAGPYGTPAPYGQPGPYGAGPQPVTGAPAATPPQGYGYPQGGLPPTPPPYTIAPGQGGGAAGGGGRRRRTPLIVVGAVVVLAAVGGTVAAIRSGGGDRGHHASPTAKESPSTASYRPPDPNRTMQADACTDAYKDYDDPKKVDAPDFRYKDIRSVKACMNKVGWSVKETDVDSGAFADGQILEQYPAPGDPVDPKDQVFDLKVSTGRSE</sequence>
<evidence type="ECO:0000256" key="1">
    <source>
        <dbReference type="ARBA" id="ARBA00012513"/>
    </source>
</evidence>
<comment type="catalytic activity">
    <reaction evidence="8">
        <text>L-threonyl-[protein] + ATP = O-phospho-L-threonyl-[protein] + ADP + H(+)</text>
        <dbReference type="Rhea" id="RHEA:46608"/>
        <dbReference type="Rhea" id="RHEA-COMP:11060"/>
        <dbReference type="Rhea" id="RHEA-COMP:11605"/>
        <dbReference type="ChEBI" id="CHEBI:15378"/>
        <dbReference type="ChEBI" id="CHEBI:30013"/>
        <dbReference type="ChEBI" id="CHEBI:30616"/>
        <dbReference type="ChEBI" id="CHEBI:61977"/>
        <dbReference type="ChEBI" id="CHEBI:456216"/>
        <dbReference type="EC" id="2.7.11.1"/>
    </reaction>
</comment>
<dbReference type="SUPFAM" id="SSF56112">
    <property type="entry name" value="Protein kinase-like (PK-like)"/>
    <property type="match status" value="1"/>
</dbReference>
<feature type="compositionally biased region" description="Low complexity" evidence="11">
    <location>
        <begin position="368"/>
        <end position="377"/>
    </location>
</feature>
<dbReference type="EMBL" id="BAABEP010000026">
    <property type="protein sequence ID" value="GAA3736866.1"/>
    <property type="molecule type" value="Genomic_DNA"/>
</dbReference>
<feature type="domain" description="Protein kinase" evidence="12">
    <location>
        <begin position="22"/>
        <end position="289"/>
    </location>
</feature>
<accession>A0ABP7FD53</accession>
<dbReference type="InterPro" id="IPR011009">
    <property type="entry name" value="Kinase-like_dom_sf"/>
</dbReference>
<dbReference type="InterPro" id="IPR005543">
    <property type="entry name" value="PASTA_dom"/>
</dbReference>
<keyword evidence="15" id="KW-1185">Reference proteome</keyword>
<evidence type="ECO:0000313" key="15">
    <source>
        <dbReference type="Proteomes" id="UP001499884"/>
    </source>
</evidence>
<keyword evidence="6 14" id="KW-0418">Kinase</keyword>
<evidence type="ECO:0000256" key="7">
    <source>
        <dbReference type="ARBA" id="ARBA00022840"/>
    </source>
</evidence>
<feature type="binding site" evidence="10">
    <location>
        <position position="51"/>
    </location>
    <ligand>
        <name>ATP</name>
        <dbReference type="ChEBI" id="CHEBI:30616"/>
    </ligand>
</feature>
<dbReference type="InterPro" id="IPR008271">
    <property type="entry name" value="Ser/Thr_kinase_AS"/>
</dbReference>
<evidence type="ECO:0000256" key="11">
    <source>
        <dbReference type="SAM" id="MobiDB-lite"/>
    </source>
</evidence>
<dbReference type="CDD" id="cd06577">
    <property type="entry name" value="PASTA_pknB"/>
    <property type="match status" value="1"/>
</dbReference>
<evidence type="ECO:0000259" key="13">
    <source>
        <dbReference type="PROSITE" id="PS51178"/>
    </source>
</evidence>
<evidence type="ECO:0000313" key="14">
    <source>
        <dbReference type="EMBL" id="GAA3736866.1"/>
    </source>
</evidence>
<comment type="catalytic activity">
    <reaction evidence="9">
        <text>L-seryl-[protein] + ATP = O-phospho-L-seryl-[protein] + ADP + H(+)</text>
        <dbReference type="Rhea" id="RHEA:17989"/>
        <dbReference type="Rhea" id="RHEA-COMP:9863"/>
        <dbReference type="Rhea" id="RHEA-COMP:11604"/>
        <dbReference type="ChEBI" id="CHEBI:15378"/>
        <dbReference type="ChEBI" id="CHEBI:29999"/>
        <dbReference type="ChEBI" id="CHEBI:30616"/>
        <dbReference type="ChEBI" id="CHEBI:83421"/>
        <dbReference type="ChEBI" id="CHEBI:456216"/>
        <dbReference type="EC" id="2.7.11.1"/>
    </reaction>
</comment>
<dbReference type="GO" id="GO:0016301">
    <property type="term" value="F:kinase activity"/>
    <property type="evidence" value="ECO:0007669"/>
    <property type="project" value="UniProtKB-KW"/>
</dbReference>
<dbReference type="CDD" id="cd14014">
    <property type="entry name" value="STKc_PknB_like"/>
    <property type="match status" value="1"/>
</dbReference>
<evidence type="ECO:0000256" key="9">
    <source>
        <dbReference type="ARBA" id="ARBA00048679"/>
    </source>
</evidence>
<keyword evidence="3" id="KW-0808">Transferase</keyword>
<dbReference type="PROSITE" id="PS51178">
    <property type="entry name" value="PASTA"/>
    <property type="match status" value="1"/>
</dbReference>
<evidence type="ECO:0000256" key="10">
    <source>
        <dbReference type="PROSITE-ProRule" id="PRU10141"/>
    </source>
</evidence>
<keyword evidence="2" id="KW-0723">Serine/threonine-protein kinase</keyword>
<dbReference type="SMART" id="SM00740">
    <property type="entry name" value="PASTA"/>
    <property type="match status" value="1"/>
</dbReference>
<proteinExistence type="predicted"/>
<dbReference type="Gene3D" id="3.30.10.20">
    <property type="match status" value="1"/>
</dbReference>
<dbReference type="InterPro" id="IPR000719">
    <property type="entry name" value="Prot_kinase_dom"/>
</dbReference>
<keyword evidence="7 10" id="KW-0067">ATP-binding</keyword>
<dbReference type="Gene3D" id="1.10.510.10">
    <property type="entry name" value="Transferase(Phosphotransferase) domain 1"/>
    <property type="match status" value="1"/>
</dbReference>